<name>S3CJG5_OPHP1</name>
<comment type="cofactor">
    <cofactor evidence="1">
        <name>Mn(2+)</name>
        <dbReference type="ChEBI" id="CHEBI:29035"/>
    </cofactor>
</comment>
<dbReference type="GO" id="GO:0004309">
    <property type="term" value="F:exopolyphosphatase activity"/>
    <property type="evidence" value="ECO:0007669"/>
    <property type="project" value="TreeGrafter"/>
</dbReference>
<dbReference type="eggNOG" id="KOG4129">
    <property type="taxonomic scope" value="Eukaryota"/>
</dbReference>
<protein>
    <submittedName>
        <fullName evidence="6">Exopolyphosphatase</fullName>
    </submittedName>
</protein>
<evidence type="ECO:0000256" key="1">
    <source>
        <dbReference type="ARBA" id="ARBA00001936"/>
    </source>
</evidence>
<dbReference type="HOGENOM" id="CLU_019358_1_0_1"/>
<dbReference type="OMA" id="DYKDWTE"/>
<keyword evidence="3" id="KW-0378">Hydrolase</keyword>
<sequence length="450" mass="49309">MPPRSLAAFLKAARAALNTPAARRPSPLTIVVGNESADLDSLCSAVLAAYFRSHTPQHNAADTLHIPLSNLRREDLKLRPELAAALSSTSSSKQTSDAPGISLDSLITLSDLPEDLTAADTRWLLVDHNALTGELARRFSSSVIGCIDHHVDEGSVPLPDASKGFGPRVIEKAGSCASLVINEFSASTAMAADTADMTALKYIWSRLAAEEPDVETDRTLARLTLAPILIDTSNLKSPSKTVDIDRQSTSLAEAVLGVTAGGNAPLFPYDKDPEYERTVFFEELSRLKDDISKLSYNDILRKDYKQWHEEPSTATSGQTPLALGMSTVVQGFDYLLNEIGDNETLFEELRAFAKHRDLDIAAIMTVQTDKKAGFGRQLLIWAFNERATRAMRIFVGTNTERLQLAPWGDGKLDKGIATEPNEWRACWTQGSLEYSRKQLAPYLREAMRSS</sequence>
<dbReference type="InterPro" id="IPR038763">
    <property type="entry name" value="DHH_sf"/>
</dbReference>
<dbReference type="GO" id="GO:0005737">
    <property type="term" value="C:cytoplasm"/>
    <property type="evidence" value="ECO:0007669"/>
    <property type="project" value="InterPro"/>
</dbReference>
<keyword evidence="2" id="KW-0479">Metal-binding</keyword>
<dbReference type="Proteomes" id="UP000016923">
    <property type="component" value="Unassembled WGS sequence"/>
</dbReference>
<dbReference type="InterPro" id="IPR001667">
    <property type="entry name" value="DDH_dom"/>
</dbReference>
<dbReference type="InterPro" id="IPR004097">
    <property type="entry name" value="DHHA2"/>
</dbReference>
<dbReference type="SMART" id="SM01131">
    <property type="entry name" value="DHHA2"/>
    <property type="match status" value="1"/>
</dbReference>
<dbReference type="Pfam" id="PF02833">
    <property type="entry name" value="DHHA2"/>
    <property type="match status" value="1"/>
</dbReference>
<dbReference type="STRING" id="1262450.S3CJG5"/>
<keyword evidence="7" id="KW-1185">Reference proteome</keyword>
<dbReference type="Gene3D" id="3.10.310.20">
    <property type="entry name" value="DHHA2 domain"/>
    <property type="match status" value="1"/>
</dbReference>
<evidence type="ECO:0000256" key="2">
    <source>
        <dbReference type="ARBA" id="ARBA00022723"/>
    </source>
</evidence>
<evidence type="ECO:0000313" key="6">
    <source>
        <dbReference type="EMBL" id="EPE06578.1"/>
    </source>
</evidence>
<dbReference type="GO" id="GO:0046872">
    <property type="term" value="F:metal ion binding"/>
    <property type="evidence" value="ECO:0007669"/>
    <property type="project" value="UniProtKB-KW"/>
</dbReference>
<feature type="domain" description="DHHA2" evidence="5">
    <location>
        <begin position="281"/>
        <end position="447"/>
    </location>
</feature>
<dbReference type="SUPFAM" id="SSF64182">
    <property type="entry name" value="DHH phosphoesterases"/>
    <property type="match status" value="1"/>
</dbReference>
<keyword evidence="4" id="KW-0464">Manganese</keyword>
<dbReference type="Gene3D" id="3.90.1640.10">
    <property type="entry name" value="inorganic pyrophosphatase (n-terminal core)"/>
    <property type="match status" value="1"/>
</dbReference>
<dbReference type="PANTHER" id="PTHR12112:SF39">
    <property type="entry name" value="EG:152A3.5 PROTEIN (FBGN0003116_PN PROTEIN)"/>
    <property type="match status" value="1"/>
</dbReference>
<dbReference type="OrthoDB" id="374045at2759"/>
<evidence type="ECO:0000259" key="5">
    <source>
        <dbReference type="SMART" id="SM01131"/>
    </source>
</evidence>
<evidence type="ECO:0000313" key="7">
    <source>
        <dbReference type="Proteomes" id="UP000016923"/>
    </source>
</evidence>
<accession>S3CJG5</accession>
<evidence type="ECO:0000256" key="4">
    <source>
        <dbReference type="ARBA" id="ARBA00023211"/>
    </source>
</evidence>
<dbReference type="AlphaFoldDB" id="S3CJG5"/>
<evidence type="ECO:0000256" key="3">
    <source>
        <dbReference type="ARBA" id="ARBA00022801"/>
    </source>
</evidence>
<dbReference type="InterPro" id="IPR038222">
    <property type="entry name" value="DHHA2_dom_sf"/>
</dbReference>
<dbReference type="VEuPathDB" id="FungiDB:F503_02706"/>
<dbReference type="Pfam" id="PF01368">
    <property type="entry name" value="DHH"/>
    <property type="match status" value="1"/>
</dbReference>
<gene>
    <name evidence="6" type="ORF">F503_02706</name>
</gene>
<proteinExistence type="predicted"/>
<reference evidence="6 7" key="1">
    <citation type="journal article" date="2013" name="BMC Genomics">
        <title>The genome and transcriptome of the pine saprophyte Ophiostoma piceae, and a comparison with the bark beetle-associated pine pathogen Grosmannia clavigera.</title>
        <authorList>
            <person name="Haridas S."/>
            <person name="Wang Y."/>
            <person name="Lim L."/>
            <person name="Massoumi Alamouti S."/>
            <person name="Jackman S."/>
            <person name="Docking R."/>
            <person name="Robertson G."/>
            <person name="Birol I."/>
            <person name="Bohlmann J."/>
            <person name="Breuil C."/>
        </authorList>
    </citation>
    <scope>NUCLEOTIDE SEQUENCE [LARGE SCALE GENOMIC DNA]</scope>
    <source>
        <strain evidence="6 7">UAMH 11346</strain>
    </source>
</reference>
<organism evidence="6 7">
    <name type="scientific">Ophiostoma piceae (strain UAMH 11346)</name>
    <name type="common">Sap stain fungus</name>
    <dbReference type="NCBI Taxonomy" id="1262450"/>
    <lineage>
        <taxon>Eukaryota</taxon>
        <taxon>Fungi</taxon>
        <taxon>Dikarya</taxon>
        <taxon>Ascomycota</taxon>
        <taxon>Pezizomycotina</taxon>
        <taxon>Sordariomycetes</taxon>
        <taxon>Sordariomycetidae</taxon>
        <taxon>Ophiostomatales</taxon>
        <taxon>Ophiostomataceae</taxon>
        <taxon>Ophiostoma</taxon>
    </lineage>
</organism>
<dbReference type="EMBL" id="KE148153">
    <property type="protein sequence ID" value="EPE06578.1"/>
    <property type="molecule type" value="Genomic_DNA"/>
</dbReference>
<dbReference type="PANTHER" id="PTHR12112">
    <property type="entry name" value="BNIP - RELATED"/>
    <property type="match status" value="1"/>
</dbReference>